<keyword evidence="2" id="KW-0472">Membrane</keyword>
<dbReference type="CTD" id="57589"/>
<dbReference type="Proteomes" id="UP001318040">
    <property type="component" value="Chromosome 1"/>
</dbReference>
<feature type="compositionally biased region" description="Low complexity" evidence="4">
    <location>
        <begin position="1097"/>
        <end position="1125"/>
    </location>
</feature>
<protein>
    <recommendedName>
        <fullName evidence="3">Protein RIC1 homolog</fullName>
    </recommendedName>
</protein>
<feature type="region of interest" description="Disordered" evidence="4">
    <location>
        <begin position="1091"/>
        <end position="1146"/>
    </location>
</feature>
<dbReference type="PANTHER" id="PTHR22746:SF10">
    <property type="entry name" value="GUANINE NUCLEOTIDE EXCHANGE FACTOR SUBUNIT RIC1"/>
    <property type="match status" value="1"/>
</dbReference>
<keyword evidence="6" id="KW-1185">Reference proteome</keyword>
<dbReference type="Pfam" id="PF07064">
    <property type="entry name" value="RIC1"/>
    <property type="match status" value="1"/>
</dbReference>
<evidence type="ECO:0000256" key="4">
    <source>
        <dbReference type="SAM" id="MobiDB-lite"/>
    </source>
</evidence>
<dbReference type="Pfam" id="PF25440">
    <property type="entry name" value="Beta-prop_RIC1_2nd"/>
    <property type="match status" value="1"/>
</dbReference>
<feature type="region of interest" description="Disordered" evidence="4">
    <location>
        <begin position="1260"/>
        <end position="1280"/>
    </location>
</feature>
<dbReference type="GO" id="GO:0042147">
    <property type="term" value="P:retrograde transport, endosome to Golgi"/>
    <property type="evidence" value="ECO:0007669"/>
    <property type="project" value="TreeGrafter"/>
</dbReference>
<dbReference type="PANTHER" id="PTHR22746">
    <property type="entry name" value="RAB6A-GEF COMPLEX PARTNER PROTEIN 1"/>
    <property type="match status" value="1"/>
</dbReference>
<evidence type="ECO:0000259" key="5">
    <source>
        <dbReference type="Pfam" id="PF07064"/>
    </source>
</evidence>
<feature type="domain" description="RIC1 C-terminal alpha solenoid region" evidence="5">
    <location>
        <begin position="876"/>
        <end position="1036"/>
    </location>
</feature>
<organism evidence="6 7">
    <name type="scientific">Petromyzon marinus</name>
    <name type="common">Sea lamprey</name>
    <dbReference type="NCBI Taxonomy" id="7757"/>
    <lineage>
        <taxon>Eukaryota</taxon>
        <taxon>Metazoa</taxon>
        <taxon>Chordata</taxon>
        <taxon>Craniata</taxon>
        <taxon>Vertebrata</taxon>
        <taxon>Cyclostomata</taxon>
        <taxon>Hyperoartia</taxon>
        <taxon>Petromyzontiformes</taxon>
        <taxon>Petromyzontidae</taxon>
        <taxon>Petromyzon</taxon>
    </lineage>
</organism>
<feature type="compositionally biased region" description="Low complexity" evidence="4">
    <location>
        <begin position="1631"/>
        <end position="1644"/>
    </location>
</feature>
<feature type="region of interest" description="Disordered" evidence="4">
    <location>
        <begin position="1551"/>
        <end position="1664"/>
    </location>
</feature>
<name>A0AAJ7WT45_PETMA</name>
<feature type="compositionally biased region" description="Low complexity" evidence="4">
    <location>
        <begin position="1590"/>
        <end position="1624"/>
    </location>
</feature>
<feature type="region of interest" description="Disordered" evidence="4">
    <location>
        <begin position="1305"/>
        <end position="1382"/>
    </location>
</feature>
<dbReference type="InterPro" id="IPR009771">
    <property type="entry name" value="RIC1_C"/>
</dbReference>
<feature type="region of interest" description="Disordered" evidence="4">
    <location>
        <begin position="664"/>
        <end position="690"/>
    </location>
</feature>
<feature type="compositionally biased region" description="Low complexity" evidence="4">
    <location>
        <begin position="677"/>
        <end position="689"/>
    </location>
</feature>
<comment type="subcellular location">
    <subcellularLocation>
        <location evidence="1">Membrane</location>
    </subcellularLocation>
</comment>
<feature type="compositionally biased region" description="Low complexity" evidence="4">
    <location>
        <begin position="1563"/>
        <end position="1577"/>
    </location>
</feature>
<reference evidence="7" key="1">
    <citation type="submission" date="2025-08" db="UniProtKB">
        <authorList>
            <consortium name="RefSeq"/>
        </authorList>
    </citation>
    <scope>IDENTIFICATION</scope>
    <source>
        <tissue evidence="7">Sperm</tissue>
    </source>
</reference>
<dbReference type="RefSeq" id="XP_032808837.1">
    <property type="nucleotide sequence ID" value="XM_032952946.1"/>
</dbReference>
<dbReference type="GO" id="GO:0006886">
    <property type="term" value="P:intracellular protein transport"/>
    <property type="evidence" value="ECO:0007669"/>
    <property type="project" value="InterPro"/>
</dbReference>
<dbReference type="GO" id="GO:0034066">
    <property type="term" value="C:Ric1-Rgp1 guanyl-nucleotide exchange factor complex"/>
    <property type="evidence" value="ECO:0007669"/>
    <property type="project" value="InterPro"/>
</dbReference>
<evidence type="ECO:0000313" key="6">
    <source>
        <dbReference type="Proteomes" id="UP001318040"/>
    </source>
</evidence>
<proteinExistence type="predicted"/>
<accession>A0AAJ7WT45</accession>
<gene>
    <name evidence="7" type="primary">RIC1</name>
</gene>
<feature type="region of interest" description="Disordered" evidence="4">
    <location>
        <begin position="781"/>
        <end position="802"/>
    </location>
</feature>
<feature type="compositionally biased region" description="Low complexity" evidence="4">
    <location>
        <begin position="1068"/>
        <end position="1078"/>
    </location>
</feature>
<feature type="compositionally biased region" description="Low complexity" evidence="4">
    <location>
        <begin position="726"/>
        <end position="739"/>
    </location>
</feature>
<dbReference type="GO" id="GO:0005829">
    <property type="term" value="C:cytosol"/>
    <property type="evidence" value="ECO:0007669"/>
    <property type="project" value="TreeGrafter"/>
</dbReference>
<evidence type="ECO:0000256" key="1">
    <source>
        <dbReference type="ARBA" id="ARBA00004370"/>
    </source>
</evidence>
<dbReference type="InterPro" id="IPR015943">
    <property type="entry name" value="WD40/YVTN_repeat-like_dom_sf"/>
</dbReference>
<feature type="region of interest" description="Disordered" evidence="4">
    <location>
        <begin position="1042"/>
        <end position="1078"/>
    </location>
</feature>
<dbReference type="GO" id="GO:0000139">
    <property type="term" value="C:Golgi membrane"/>
    <property type="evidence" value="ECO:0007669"/>
    <property type="project" value="TreeGrafter"/>
</dbReference>
<dbReference type="Gene3D" id="2.130.10.10">
    <property type="entry name" value="YVTN repeat-like/Quinoprotein amine dehydrogenase"/>
    <property type="match status" value="1"/>
</dbReference>
<dbReference type="SUPFAM" id="SSF101898">
    <property type="entry name" value="NHL repeat"/>
    <property type="match status" value="1"/>
</dbReference>
<evidence type="ECO:0000256" key="3">
    <source>
        <dbReference type="ARBA" id="ARBA00029879"/>
    </source>
</evidence>
<evidence type="ECO:0000256" key="2">
    <source>
        <dbReference type="ARBA" id="ARBA00023136"/>
    </source>
</evidence>
<evidence type="ECO:0000313" key="7">
    <source>
        <dbReference type="RefSeq" id="XP_032808837.1"/>
    </source>
</evidence>
<feature type="compositionally biased region" description="Basic residues" evidence="4">
    <location>
        <begin position="781"/>
        <end position="792"/>
    </location>
</feature>
<feature type="compositionally biased region" description="Gly residues" evidence="4">
    <location>
        <begin position="1042"/>
        <end position="1062"/>
    </location>
</feature>
<dbReference type="InterPro" id="IPR040096">
    <property type="entry name" value="Ric1"/>
</dbReference>
<dbReference type="KEGG" id="pmrn:116941649"/>
<sequence>MYFAVGKPRRLLFPFASDESPHFVAADRERLLLAALSRSQLSVWFARPSVLVVSRRSSLKALAQLGAYERAAWKVDSSCIAVTTGRGYVLLFDVLLVGGEENSLYLAVDHRGSPVRRGVPGYKDEQRVPALSLELGRVLDIQASISCLISLPDDIIATTTDGKLHHLRWDGLTNGRKALDLCTVPFAVDLQSAAGAPLPPRPVSVRDMAFCQTLGGFAVVLTDGRAGFITAADSCTDQVLGVWAPDVADGSCVAANNKYRLLAFGCRSGCVLVYAMDTVAGALQLSHRLELTAKDYPDMCKRTGAVQNVRWSPDWTVLVLSWERGGLSAWSAFGAPLLCTLAADFGFHPDGSRKEPLKISSMSWGPEGYTLWVLTPPPDAGSDVSDGAGSKEDCGYQAELLILHFVKSALALHPCVSNQEQVLLQGDDRLYLSCGEPPTSRPHTPSPPFLLGHRHWHIVQIHNSYLDNNWPIRHAAMDAQGQCVAVSGRAGLAHYSLYTRKWKLFGNITQEQSMAVTGGLVWWQDFIVAACHNLAEGQDELRVYPRASNLDNAHAHVQRLPAPPLLLGGSRGRLLLFCSDRQLHVYSVERSPLDVPHPGVTLRALQRVSLQAHVPHPGLVVSVALTSMRSEKTLSSLRPAQQACAGDSVLLNVAGQLLMLQRDRSGPQPLDVSDDPTSSTSSSTSSAASLARKNPSFCAPVVLAECVEITWTTGHSAPRPQPQPQSTPHQPQQQQQQGPATEVLWLGCGRSGMKVWLPLSPAASDGGWPAGPLHGYNHNLNHGHRHHHHHQEQHHQQQQQHHAGSVFQHAFMSRRIMLPFPVPALYPLTVLAEHGLVLGVTTETLPGSSSGGGGGSVADLLPFCVAERASQLYLPAVLRGLLARNLGDAAVWLARGCSSLPYFRHALESALHAVLEEEAMARSPVPDPLLPALAKFAAAFPGFLRTVAHCARKSEVALWPCLFAAVGSPKQLFEECLVARDLETAASYLIILQNMEAPALSRQHATLLFNSALDEGRWDLCRNMIRFLRAIGTGGDDDGGAGAGGGGGGGAGGGGGGGGGGAAPATPPGSESSATSSSGFEFFRHRSISLSQPPDGAPFAAPAGSAAGGATAREGSASGGSAASGTRGGPLHKALSVPDGHVPKRAGAARAEASAVLPGAGCSPEDVFLDAMLARHARRLLEGARVRQLGRFAARLSFPLVAWLRKERHRAARPADPVSALRGLHRDFRRPLPPAPTATPVVPGAGMPTVADLRPSCHGTAVKPGHHAAPSGRTSSDAAAWLANPPSPIFLPTDDPAVTHDALLRATPSRPHGPTFTHEAVLHPLPKKGDECSLGSATDATESSSLGDAEWGLLDESGAESTSDPRLNGGGGGAPPEPTGRAAERAVTQLRYLLHVFAEAGCPEWCLLLALVLRDAGAVRAAVAAVARGGAPGVGEPGGGGPGGGGPCDAAARLAEVVASVERWAAQCCPGYRAFLSQLQPELQALSALADSWGGGTAAASGGGAAGFGLPASSMAASDACNAARSPYHEGPRASGGRAGNAAAAAAAATAAPAPAPSRPRDAGAASSAPAPIAPAWSGGGDGGERDATAAASPVSPCSPSSPMVSLSSSSSFAASSSPSSFPPEGAEDPAGVVAGASAETAEAGTEDGPAKGAEAEEYACRIA</sequence>
<feature type="compositionally biased region" description="Polar residues" evidence="4">
    <location>
        <begin position="1335"/>
        <end position="1346"/>
    </location>
</feature>
<feature type="region of interest" description="Disordered" evidence="4">
    <location>
        <begin position="713"/>
        <end position="739"/>
    </location>
</feature>